<dbReference type="AlphaFoldDB" id="X8CKW6"/>
<organism evidence="2">
    <name type="scientific">Mycobacterium xenopi 4042</name>
    <dbReference type="NCBI Taxonomy" id="1299334"/>
    <lineage>
        <taxon>Bacteria</taxon>
        <taxon>Bacillati</taxon>
        <taxon>Actinomycetota</taxon>
        <taxon>Actinomycetes</taxon>
        <taxon>Mycobacteriales</taxon>
        <taxon>Mycobacteriaceae</taxon>
        <taxon>Mycobacterium</taxon>
    </lineage>
</organism>
<dbReference type="EMBL" id="JAOB01000029">
    <property type="protein sequence ID" value="EUA56739.1"/>
    <property type="molecule type" value="Genomic_DNA"/>
</dbReference>
<name>X8CKW6_MYCXE</name>
<feature type="domain" description="CbbX AAA lid" evidence="1">
    <location>
        <begin position="9"/>
        <end position="57"/>
    </location>
</feature>
<dbReference type="Pfam" id="PF17866">
    <property type="entry name" value="AAA_lid_6"/>
    <property type="match status" value="1"/>
</dbReference>
<sequence length="74" mass="8252">MGPDGRHGIDIMQNGRFARNVVERAERLRDSRVAAQHRTNKGSVTVEDLETVRTQDIVDAVMDACAEKHVPIVL</sequence>
<dbReference type="Gene3D" id="1.10.8.60">
    <property type="match status" value="1"/>
</dbReference>
<proteinExistence type="predicted"/>
<dbReference type="InterPro" id="IPR041627">
    <property type="entry name" value="AAA_lid_6"/>
</dbReference>
<evidence type="ECO:0000259" key="1">
    <source>
        <dbReference type="Pfam" id="PF17866"/>
    </source>
</evidence>
<gene>
    <name evidence="2" type="primary">eccA2</name>
    <name evidence="2" type="ORF">I553_8793</name>
</gene>
<accession>X8CKW6</accession>
<reference evidence="2" key="1">
    <citation type="submission" date="2014-01" db="EMBL/GenBank/DDBJ databases">
        <authorList>
            <person name="Brown-Elliot B."/>
            <person name="Wallace R."/>
            <person name="Lenaerts A."/>
            <person name="Ordway D."/>
            <person name="DeGroote M.A."/>
            <person name="Parker T."/>
            <person name="Sizemore C."/>
            <person name="Tallon L.J."/>
            <person name="Sadzewicz L.K."/>
            <person name="Sengamalay N."/>
            <person name="Fraser C.M."/>
            <person name="Hine E."/>
            <person name="Shefchek K.A."/>
            <person name="Das S.P."/>
            <person name="Tettelin H."/>
        </authorList>
    </citation>
    <scope>NUCLEOTIDE SEQUENCE [LARGE SCALE GENOMIC DNA]</scope>
    <source>
        <strain evidence="2">4042</strain>
    </source>
</reference>
<protein>
    <submittedName>
        <fullName evidence="2">ESX-2 secretion system EccA2 domain protein</fullName>
    </submittedName>
</protein>
<comment type="caution">
    <text evidence="2">The sequence shown here is derived from an EMBL/GenBank/DDBJ whole genome shotgun (WGS) entry which is preliminary data.</text>
</comment>
<dbReference type="PATRIC" id="fig|1299334.3.peg.2882"/>
<evidence type="ECO:0000313" key="2">
    <source>
        <dbReference type="EMBL" id="EUA56739.1"/>
    </source>
</evidence>